<organism evidence="1 2">
    <name type="scientific">Nostocoides jenkinsii Ben 74</name>
    <dbReference type="NCBI Taxonomy" id="1193518"/>
    <lineage>
        <taxon>Bacteria</taxon>
        <taxon>Bacillati</taxon>
        <taxon>Actinomycetota</taxon>
        <taxon>Actinomycetes</taxon>
        <taxon>Micrococcales</taxon>
        <taxon>Intrasporangiaceae</taxon>
        <taxon>Nostocoides</taxon>
    </lineage>
</organism>
<reference evidence="1 2" key="1">
    <citation type="journal article" date="2013" name="ISME J.">
        <title>A metabolic model for members of the genus Tetrasphaera involved in enhanced biological phosphorus removal.</title>
        <authorList>
            <person name="Kristiansen R."/>
            <person name="Nguyen H.T.T."/>
            <person name="Saunders A.M."/>
            <person name="Nielsen J.L."/>
            <person name="Wimmer R."/>
            <person name="Le V.Q."/>
            <person name="McIlroy S.J."/>
            <person name="Petrovski S."/>
            <person name="Seviour R.J."/>
            <person name="Calteau A."/>
            <person name="Nielsen K.L."/>
            <person name="Nielsen P.H."/>
        </authorList>
    </citation>
    <scope>NUCLEOTIDE SEQUENCE [LARGE SCALE GENOMIC DNA]</scope>
    <source>
        <strain evidence="1 2">Ben 74</strain>
    </source>
</reference>
<evidence type="ECO:0000313" key="2">
    <source>
        <dbReference type="Proteomes" id="UP000035720"/>
    </source>
</evidence>
<proteinExistence type="predicted"/>
<gene>
    <name evidence="1" type="ORF">BN13_130023</name>
</gene>
<dbReference type="STRING" id="1193518.BN13_130023"/>
<dbReference type="InterPro" id="IPR021555">
    <property type="entry name" value="DUF3000"/>
</dbReference>
<dbReference type="Pfam" id="PF11452">
    <property type="entry name" value="DUF3000"/>
    <property type="match status" value="1"/>
</dbReference>
<name>A0A077M3W9_9MICO</name>
<sequence>MASRSLPSAAPAAFAAALASLRAARIRPELRLTEVPPPARIAPHAVALTAEVIGGSDDDDDLASGRFVLLHDPACPEPWGGPWRIVTFARAELEPEMGIDPFLSEVGWSWLVESLESYAVEFTAEAGTVTTVVSESFGGLRERARVVELEVRASWTPTDDDPAAHLEAWSDLLCTIAGLPPLPEGVVALPGRRR</sequence>
<dbReference type="Proteomes" id="UP000035720">
    <property type="component" value="Unassembled WGS sequence"/>
</dbReference>
<dbReference type="AlphaFoldDB" id="A0A077M3W9"/>
<evidence type="ECO:0008006" key="3">
    <source>
        <dbReference type="Google" id="ProtNLM"/>
    </source>
</evidence>
<dbReference type="RefSeq" id="WP_048544433.1">
    <property type="nucleotide sequence ID" value="NZ_HF571038.1"/>
</dbReference>
<accession>A0A077M3W9</accession>
<comment type="caution">
    <text evidence="1">The sequence shown here is derived from an EMBL/GenBank/DDBJ whole genome shotgun (WGS) entry which is preliminary data.</text>
</comment>
<dbReference type="EMBL" id="CAJC01000035">
    <property type="protein sequence ID" value="CCI51881.1"/>
    <property type="molecule type" value="Genomic_DNA"/>
</dbReference>
<keyword evidence="2" id="KW-1185">Reference proteome</keyword>
<evidence type="ECO:0000313" key="1">
    <source>
        <dbReference type="EMBL" id="CCI51881.1"/>
    </source>
</evidence>
<protein>
    <recommendedName>
        <fullName evidence="3">Enoyl-CoA hydratase</fullName>
    </recommendedName>
</protein>